<evidence type="ECO:0000313" key="8">
    <source>
        <dbReference type="Proteomes" id="UP000187406"/>
    </source>
</evidence>
<dbReference type="Proteomes" id="UP000187406">
    <property type="component" value="Unassembled WGS sequence"/>
</dbReference>
<comment type="subcellular location">
    <subcellularLocation>
        <location evidence="1">Membrane</location>
        <topology evidence="1">Single-pass membrane protein</topology>
    </subcellularLocation>
</comment>
<evidence type="ECO:0000256" key="4">
    <source>
        <dbReference type="ARBA" id="ARBA00023136"/>
    </source>
</evidence>
<dbReference type="STRING" id="3775.A0A1Q3C7X5"/>
<evidence type="ECO:0000256" key="3">
    <source>
        <dbReference type="ARBA" id="ARBA00022989"/>
    </source>
</evidence>
<feature type="domain" description="Late embryogenesis abundant protein LEA-2 subgroup" evidence="6">
    <location>
        <begin position="98"/>
        <end position="189"/>
    </location>
</feature>
<evidence type="ECO:0000256" key="2">
    <source>
        <dbReference type="ARBA" id="ARBA00022692"/>
    </source>
</evidence>
<comment type="caution">
    <text evidence="7">The sequence shown here is derived from an EMBL/GenBank/DDBJ whole genome shotgun (WGS) entry which is preliminary data.</text>
</comment>
<dbReference type="InterPro" id="IPR044839">
    <property type="entry name" value="NDR1-like"/>
</dbReference>
<keyword evidence="2 5" id="KW-0812">Transmembrane</keyword>
<evidence type="ECO:0000256" key="5">
    <source>
        <dbReference type="SAM" id="Phobius"/>
    </source>
</evidence>
<dbReference type="FunCoup" id="A0A1Q3C7X5">
    <property type="interactions" value="1"/>
</dbReference>
<accession>A0A1Q3C7X5</accession>
<dbReference type="GO" id="GO:0098542">
    <property type="term" value="P:defense response to other organism"/>
    <property type="evidence" value="ECO:0007669"/>
    <property type="project" value="InterPro"/>
</dbReference>
<dbReference type="GO" id="GO:0009506">
    <property type="term" value="C:plasmodesma"/>
    <property type="evidence" value="ECO:0007669"/>
    <property type="project" value="TreeGrafter"/>
</dbReference>
<dbReference type="Pfam" id="PF03168">
    <property type="entry name" value="LEA_2"/>
    <property type="match status" value="1"/>
</dbReference>
<evidence type="ECO:0000259" key="6">
    <source>
        <dbReference type="Pfam" id="PF03168"/>
    </source>
</evidence>
<dbReference type="InterPro" id="IPR004864">
    <property type="entry name" value="LEA_2"/>
</dbReference>
<dbReference type="Gene3D" id="2.60.40.1820">
    <property type="match status" value="1"/>
</dbReference>
<proteinExistence type="predicted"/>
<dbReference type="InParanoid" id="A0A1Q3C7X5"/>
<evidence type="ECO:0000256" key="1">
    <source>
        <dbReference type="ARBA" id="ARBA00004167"/>
    </source>
</evidence>
<evidence type="ECO:0000313" key="7">
    <source>
        <dbReference type="EMBL" id="GAV76396.1"/>
    </source>
</evidence>
<keyword evidence="4 5" id="KW-0472">Membrane</keyword>
<dbReference type="PANTHER" id="PTHR31415:SF3">
    <property type="entry name" value="LATE EMBRYOGENESIS ABUNDANT (LEA) HYDROXYPROLINE-RICH GLYCOPROTEIN FAMILY"/>
    <property type="match status" value="1"/>
</dbReference>
<dbReference type="PANTHER" id="PTHR31415">
    <property type="entry name" value="OS05G0367900 PROTEIN"/>
    <property type="match status" value="1"/>
</dbReference>
<dbReference type="AlphaFoldDB" id="A0A1Q3C7X5"/>
<reference evidence="8" key="1">
    <citation type="submission" date="2016-04" db="EMBL/GenBank/DDBJ databases">
        <title>Cephalotus genome sequencing.</title>
        <authorList>
            <person name="Fukushima K."/>
            <person name="Hasebe M."/>
            <person name="Fang X."/>
        </authorList>
    </citation>
    <scope>NUCLEOTIDE SEQUENCE [LARGE SCALE GENOMIC DNA]</scope>
    <source>
        <strain evidence="8">cv. St1</strain>
    </source>
</reference>
<keyword evidence="3 5" id="KW-1133">Transmembrane helix</keyword>
<sequence length="224" mass="25833">MYTSNRLPVQSNDPRPEPFKRHQTARYYVHRVHESLKTRVSKFICAIFLGLLLTLGIIAFILWLSLRPHRPRFHIQNFSVPGLGQPNGFENAEIAFNVTIRNANQDIGIYYDSMDGAVYYQDQKIGSKPLLYPFYQKPKNTTIVYDVLSEATLTVNSQSWMQFLNDRNSGTVVFRLEITSTIRFKLFSRQTKHHTMYANCDVPVGPDGFILAISVDKKCPVYFT</sequence>
<feature type="transmembrane region" description="Helical" evidence="5">
    <location>
        <begin position="43"/>
        <end position="66"/>
    </location>
</feature>
<protein>
    <submittedName>
        <fullName evidence="7">LEA_2 domain-containing protein</fullName>
    </submittedName>
</protein>
<gene>
    <name evidence="7" type="ORF">CFOL_v3_19870</name>
</gene>
<dbReference type="GO" id="GO:0005886">
    <property type="term" value="C:plasma membrane"/>
    <property type="evidence" value="ECO:0007669"/>
    <property type="project" value="TreeGrafter"/>
</dbReference>
<keyword evidence="8" id="KW-1185">Reference proteome</keyword>
<organism evidence="7 8">
    <name type="scientific">Cephalotus follicularis</name>
    <name type="common">Albany pitcher plant</name>
    <dbReference type="NCBI Taxonomy" id="3775"/>
    <lineage>
        <taxon>Eukaryota</taxon>
        <taxon>Viridiplantae</taxon>
        <taxon>Streptophyta</taxon>
        <taxon>Embryophyta</taxon>
        <taxon>Tracheophyta</taxon>
        <taxon>Spermatophyta</taxon>
        <taxon>Magnoliopsida</taxon>
        <taxon>eudicotyledons</taxon>
        <taxon>Gunneridae</taxon>
        <taxon>Pentapetalae</taxon>
        <taxon>rosids</taxon>
        <taxon>fabids</taxon>
        <taxon>Oxalidales</taxon>
        <taxon>Cephalotaceae</taxon>
        <taxon>Cephalotus</taxon>
    </lineage>
</organism>
<dbReference type="EMBL" id="BDDD01001486">
    <property type="protein sequence ID" value="GAV76396.1"/>
    <property type="molecule type" value="Genomic_DNA"/>
</dbReference>
<name>A0A1Q3C7X5_CEPFO</name>
<dbReference type="OrthoDB" id="779224at2759"/>